<accession>A0A017H5W1</accession>
<dbReference type="Pfam" id="PF13303">
    <property type="entry name" value="PTS_EIIC_2"/>
    <property type="match status" value="1"/>
</dbReference>
<evidence type="ECO:0000256" key="4">
    <source>
        <dbReference type="ARBA" id="ARBA00022597"/>
    </source>
</evidence>
<keyword evidence="6" id="KW-1133">Transmembrane helix</keyword>
<dbReference type="OrthoDB" id="396983at2"/>
<keyword evidence="5" id="KW-0812">Transmembrane</keyword>
<dbReference type="AlphaFoldDB" id="A0A017H5W1"/>
<dbReference type="InterPro" id="IPR003352">
    <property type="entry name" value="PTS_EIIC"/>
</dbReference>
<evidence type="ECO:0000256" key="3">
    <source>
        <dbReference type="ARBA" id="ARBA00022475"/>
    </source>
</evidence>
<keyword evidence="3" id="KW-1003">Cell membrane</keyword>
<evidence type="ECO:0000256" key="6">
    <source>
        <dbReference type="ARBA" id="ARBA00022989"/>
    </source>
</evidence>
<evidence type="ECO:0000313" key="9">
    <source>
        <dbReference type="EMBL" id="KID48504.1"/>
    </source>
</evidence>
<comment type="caution">
    <text evidence="9">The sequence shown here is derived from an EMBL/GenBank/DDBJ whole genome shotgun (WGS) entry which is preliminary data.</text>
</comment>
<dbReference type="GO" id="GO:0008982">
    <property type="term" value="F:protein-N(PI)-phosphohistidine-sugar phosphotransferase activity"/>
    <property type="evidence" value="ECO:0007669"/>
    <property type="project" value="InterPro"/>
</dbReference>
<protein>
    <submittedName>
        <fullName evidence="9">PTS sugar transporter subunit IIC</fullName>
    </submittedName>
</protein>
<proteinExistence type="predicted"/>
<evidence type="ECO:0000256" key="1">
    <source>
        <dbReference type="ARBA" id="ARBA00004651"/>
    </source>
</evidence>
<keyword evidence="4 9" id="KW-0762">Sugar transport</keyword>
<reference evidence="9 10" key="1">
    <citation type="submission" date="2013-08" db="EMBL/GenBank/DDBJ databases">
        <title>An opportunistic ruminal bacterium that causes liver abscesses in cattle.</title>
        <authorList>
            <person name="Benahmed F.H."/>
            <person name="Rasmussen M."/>
            <person name="Harbottle H."/>
            <person name="Soppet D."/>
            <person name="Nagaraja T.G."/>
            <person name="Davidson M."/>
        </authorList>
    </citation>
    <scope>NUCLEOTIDE SEQUENCE [LARGE SCALE GENOMIC DNA]</scope>
    <source>
        <strain evidence="9 10">B35</strain>
    </source>
</reference>
<dbReference type="RefSeq" id="WP_027131807.1">
    <property type="nucleotide sequence ID" value="NZ_AOJP01000002.1"/>
</dbReference>
<sequence>MRNFCIKTLNGMALGLFSSLIIGLILKQCGQFLHLPILIQFGTLAQYFMGPAIGVGVAYSLQVPPLVLIASLITGAFGAGSIQVVEGIAQIRIGEPMGAYIASLVAALLITKLSGKTKLDIILLPAFTIIVGCLVGIFISPGISFFMKYLGEIINKATELHPVMMGITLAVSMGMILTLPISSAAIGISLGLHGLAAGAALVGCCCQMIGFATISYRENGIGGFISQGMGTSMLQIPNIIKNPWIWLPPILASAILGPLSTTVFHMESNSVGSGMGTSGLVGQISTLAVMGSSSIPSMLLLHFFLPALLSYVFAQFLRRRNKIKVGDMTL</sequence>
<dbReference type="PATRIC" id="fig|1226633.4.peg.1930"/>
<dbReference type="Proteomes" id="UP000031184">
    <property type="component" value="Unassembled WGS sequence"/>
</dbReference>
<evidence type="ECO:0000256" key="2">
    <source>
        <dbReference type="ARBA" id="ARBA00022448"/>
    </source>
</evidence>
<evidence type="ECO:0000313" key="10">
    <source>
        <dbReference type="Proteomes" id="UP000031184"/>
    </source>
</evidence>
<name>A0A017H5W1_9FUSO</name>
<evidence type="ECO:0000259" key="8">
    <source>
        <dbReference type="Pfam" id="PF13303"/>
    </source>
</evidence>
<dbReference type="GO" id="GO:0005886">
    <property type="term" value="C:plasma membrane"/>
    <property type="evidence" value="ECO:0007669"/>
    <property type="project" value="UniProtKB-SubCell"/>
</dbReference>
<keyword evidence="2" id="KW-0813">Transport</keyword>
<evidence type="ECO:0000256" key="7">
    <source>
        <dbReference type="ARBA" id="ARBA00023136"/>
    </source>
</evidence>
<organism evidence="9 10">
    <name type="scientific">Fusobacterium necrophorum subsp. funduliforme B35</name>
    <dbReference type="NCBI Taxonomy" id="1226633"/>
    <lineage>
        <taxon>Bacteria</taxon>
        <taxon>Fusobacteriati</taxon>
        <taxon>Fusobacteriota</taxon>
        <taxon>Fusobacteriia</taxon>
        <taxon>Fusobacteriales</taxon>
        <taxon>Fusobacteriaceae</taxon>
        <taxon>Fusobacterium</taxon>
    </lineage>
</organism>
<comment type="subcellular location">
    <subcellularLocation>
        <location evidence="1">Cell membrane</location>
        <topology evidence="1">Multi-pass membrane protein</topology>
    </subcellularLocation>
</comment>
<dbReference type="GO" id="GO:0009401">
    <property type="term" value="P:phosphoenolpyruvate-dependent sugar phosphotransferase system"/>
    <property type="evidence" value="ECO:0007669"/>
    <property type="project" value="InterPro"/>
</dbReference>
<dbReference type="EMBL" id="AUZI01000023">
    <property type="protein sequence ID" value="KID48504.1"/>
    <property type="molecule type" value="Genomic_DNA"/>
</dbReference>
<feature type="domain" description="Phosphotransferase system EIIC" evidence="8">
    <location>
        <begin position="6"/>
        <end position="329"/>
    </location>
</feature>
<keyword evidence="7" id="KW-0472">Membrane</keyword>
<evidence type="ECO:0000256" key="5">
    <source>
        <dbReference type="ARBA" id="ARBA00022692"/>
    </source>
</evidence>
<gene>
    <name evidence="9" type="ORF">C095_09520</name>
</gene>